<evidence type="ECO:0000259" key="4">
    <source>
        <dbReference type="PROSITE" id="PS51228"/>
    </source>
</evidence>
<dbReference type="InterPro" id="IPR000582">
    <property type="entry name" value="Acyl-CoA-binding_protein"/>
</dbReference>
<dbReference type="InterPro" id="IPR022408">
    <property type="entry name" value="Acyl-CoA-binding_prot_CS"/>
</dbReference>
<accession>A0AA38H1L8</accession>
<proteinExistence type="predicted"/>
<keyword evidence="1" id="KW-0446">Lipid-binding</keyword>
<gene>
    <name evidence="5" type="ORF">MKK02DRAFT_41704</name>
</gene>
<dbReference type="PANTHER" id="PTHR23310:SF133">
    <property type="entry name" value="COA BINDING PROTEIN, PUTATIVE (AFU_ORTHOLOGUE AFUA_1G12300)-RELATED"/>
    <property type="match status" value="1"/>
</dbReference>
<dbReference type="InterPro" id="IPR014352">
    <property type="entry name" value="FERM/acyl-CoA-bd_prot_sf"/>
</dbReference>
<dbReference type="GO" id="GO:0006631">
    <property type="term" value="P:fatty acid metabolic process"/>
    <property type="evidence" value="ECO:0007669"/>
    <property type="project" value="TreeGrafter"/>
</dbReference>
<evidence type="ECO:0000256" key="1">
    <source>
        <dbReference type="ARBA" id="ARBA00023121"/>
    </source>
</evidence>
<feature type="domain" description="ACB" evidence="4">
    <location>
        <begin position="6"/>
        <end position="95"/>
    </location>
</feature>
<comment type="caution">
    <text evidence="5">The sequence shown here is derived from an EMBL/GenBank/DDBJ whole genome shotgun (WGS) entry which is preliminary data.</text>
</comment>
<feature type="compositionally biased region" description="Low complexity" evidence="2">
    <location>
        <begin position="205"/>
        <end position="215"/>
    </location>
</feature>
<dbReference type="PANTHER" id="PTHR23310">
    <property type="entry name" value="ACYL-COA-BINDING PROTEIN, ACBP"/>
    <property type="match status" value="1"/>
</dbReference>
<sequence>MEGGAIDAHFHRAVDIVQGLPKGGPVQTSYEEKLWLYSLYKQATEGDITVARPGMLDMLGRSKWDSWNKQKGKRKDSAKQEYISALLKARPLILKKHADRPACAAHIAELEPKSSKHTRRPRARSTSSSSSSSSYHSSQASPPPSPPRYSSYPPPDPSLPVPDVAPHIVPPSALTSSHKSLLSLAQARSPPSGLEAPAASEAGNSRSGRVSGRGVLPYTAASGSRAHSLIGGQGGSSDMPFAYGRTNSVHSFRPRQGQSSTAGLGFMPPPAEPGEYLTPQVIQRDFTPALTSTGTPYLDMHHPTPIYPSNPHRRIGTPSTYSAPPINVPATLQQIQTSLLAISERMNHLERSQAMILRRDERKRTWFWTSRDEDDLDEAEDEAERERLARRGAGPEVRTAVSQRKRRRWSLRLVWWLLGLGRRLAVDAGVGLLVGIAAMMIVRGWRGDMGRRVRTTLRGLLEGV</sequence>
<reference evidence="5" key="1">
    <citation type="journal article" date="2022" name="G3 (Bethesda)">
        <title>High quality genome of the basidiomycete yeast Dioszegia hungarica PDD-24b-2 isolated from cloud water.</title>
        <authorList>
            <person name="Jarrige D."/>
            <person name="Haridas S."/>
            <person name="Bleykasten-Grosshans C."/>
            <person name="Joly M."/>
            <person name="Nadalig T."/>
            <person name="Sancelme M."/>
            <person name="Vuilleumier S."/>
            <person name="Grigoriev I.V."/>
            <person name="Amato P."/>
            <person name="Bringel F."/>
        </authorList>
    </citation>
    <scope>NUCLEOTIDE SEQUENCE</scope>
    <source>
        <strain evidence="5">PDD-24b-2</strain>
    </source>
</reference>
<keyword evidence="6" id="KW-1185">Reference proteome</keyword>
<dbReference type="PROSITE" id="PS51228">
    <property type="entry name" value="ACB_2"/>
    <property type="match status" value="1"/>
</dbReference>
<dbReference type="GeneID" id="77730876"/>
<dbReference type="Proteomes" id="UP001164286">
    <property type="component" value="Unassembled WGS sequence"/>
</dbReference>
<feature type="transmembrane region" description="Helical" evidence="3">
    <location>
        <begin position="413"/>
        <end position="442"/>
    </location>
</feature>
<feature type="region of interest" description="Disordered" evidence="2">
    <location>
        <begin position="106"/>
        <end position="216"/>
    </location>
</feature>
<keyword evidence="3" id="KW-1133">Transmembrane helix</keyword>
<keyword evidence="3" id="KW-0472">Membrane</keyword>
<dbReference type="Gene3D" id="1.20.80.10">
    <property type="match status" value="1"/>
</dbReference>
<dbReference type="EMBL" id="JAKWFO010000016">
    <property type="protein sequence ID" value="KAI9632060.1"/>
    <property type="molecule type" value="Genomic_DNA"/>
</dbReference>
<dbReference type="FunFam" id="1.20.80.10:FF:000010">
    <property type="entry name" value="Acyl-CoA-binding domain-containing protein 5"/>
    <property type="match status" value="1"/>
</dbReference>
<dbReference type="SUPFAM" id="SSF47027">
    <property type="entry name" value="Acyl-CoA binding protein"/>
    <property type="match status" value="1"/>
</dbReference>
<dbReference type="InterPro" id="IPR035984">
    <property type="entry name" value="Acyl-CoA-binding_sf"/>
</dbReference>
<organism evidence="5 6">
    <name type="scientific">Dioszegia hungarica</name>
    <dbReference type="NCBI Taxonomy" id="4972"/>
    <lineage>
        <taxon>Eukaryota</taxon>
        <taxon>Fungi</taxon>
        <taxon>Dikarya</taxon>
        <taxon>Basidiomycota</taxon>
        <taxon>Agaricomycotina</taxon>
        <taxon>Tremellomycetes</taxon>
        <taxon>Tremellales</taxon>
        <taxon>Bulleribasidiaceae</taxon>
        <taxon>Dioszegia</taxon>
    </lineage>
</organism>
<dbReference type="Pfam" id="PF00887">
    <property type="entry name" value="ACBP"/>
    <property type="match status" value="1"/>
</dbReference>
<dbReference type="RefSeq" id="XP_052941837.1">
    <property type="nucleotide sequence ID" value="XM_053091671.1"/>
</dbReference>
<protein>
    <submittedName>
        <fullName evidence="5">Acyl CoA binding protein-domain-containing protein</fullName>
    </submittedName>
</protein>
<dbReference type="GO" id="GO:0000062">
    <property type="term" value="F:fatty-acyl-CoA binding"/>
    <property type="evidence" value="ECO:0007669"/>
    <property type="project" value="InterPro"/>
</dbReference>
<evidence type="ECO:0000313" key="6">
    <source>
        <dbReference type="Proteomes" id="UP001164286"/>
    </source>
</evidence>
<evidence type="ECO:0000313" key="5">
    <source>
        <dbReference type="EMBL" id="KAI9632060.1"/>
    </source>
</evidence>
<dbReference type="PRINTS" id="PR00689">
    <property type="entry name" value="ACOABINDINGP"/>
</dbReference>
<feature type="compositionally biased region" description="Low complexity" evidence="2">
    <location>
        <begin position="125"/>
        <end position="140"/>
    </location>
</feature>
<dbReference type="AlphaFoldDB" id="A0AA38H1L8"/>
<keyword evidence="3" id="KW-0812">Transmembrane</keyword>
<feature type="compositionally biased region" description="Pro residues" evidence="2">
    <location>
        <begin position="141"/>
        <end position="160"/>
    </location>
</feature>
<evidence type="ECO:0000256" key="3">
    <source>
        <dbReference type="SAM" id="Phobius"/>
    </source>
</evidence>
<evidence type="ECO:0000256" key="2">
    <source>
        <dbReference type="SAM" id="MobiDB-lite"/>
    </source>
</evidence>
<name>A0AA38H1L8_9TREE</name>
<dbReference type="PROSITE" id="PS00880">
    <property type="entry name" value="ACB_1"/>
    <property type="match status" value="1"/>
</dbReference>